<dbReference type="PANTHER" id="PTHR46599:SF3">
    <property type="entry name" value="PIGGYBAC TRANSPOSABLE ELEMENT-DERIVED PROTEIN 4"/>
    <property type="match status" value="1"/>
</dbReference>
<feature type="compositionally biased region" description="Polar residues" evidence="1">
    <location>
        <begin position="307"/>
        <end position="321"/>
    </location>
</feature>
<dbReference type="Pfam" id="PF13843">
    <property type="entry name" value="DDE_Tnp_1_7"/>
    <property type="match status" value="2"/>
</dbReference>
<dbReference type="EMBL" id="BSXT01004751">
    <property type="protein sequence ID" value="GMF58836.1"/>
    <property type="molecule type" value="Genomic_DNA"/>
</dbReference>
<feature type="domain" description="PiggyBac transposable element-derived protein" evidence="2">
    <location>
        <begin position="119"/>
        <end position="209"/>
    </location>
</feature>
<feature type="region of interest" description="Disordered" evidence="1">
    <location>
        <begin position="262"/>
        <end position="345"/>
    </location>
</feature>
<accession>A0A9W6Y815</accession>
<dbReference type="PANTHER" id="PTHR46599">
    <property type="entry name" value="PIGGYBAC TRANSPOSABLE ELEMENT-DERIVED PROTEIN 4"/>
    <property type="match status" value="1"/>
</dbReference>
<sequence length="345" mass="38295">MRELMSFYGILFYMELTVKGEYANYWGRQAEDSIFGACGVDLENVMALKRFKHLRQALSFRSEVSVETLQPDPAARIRCLLNLLKVTGGKYIDLGRDVALDEASESVRRDYHHGVSVEHQMIASSWCDGNIVRVVSNADASILSTVQRRVGADTIQCVAPLCVENYNAYMQGVARLDQTRARFSIADGHSFQKWHKTLAMALTDITRCNTKLVLPTETCRDPYRDFVLDLINDLLSVKWAEAPSSAQMLYTTNVLDSSALATPSPAQVDGQDSAVDGRRSTFEVRGSGIDLRDSRSSDSAGDEQASVELQGNHPSSRAYTRSQHHKKRKGDGALSTDECTKVSLK</sequence>
<organism evidence="3 4">
    <name type="scientific">Phytophthora fragariaefolia</name>
    <dbReference type="NCBI Taxonomy" id="1490495"/>
    <lineage>
        <taxon>Eukaryota</taxon>
        <taxon>Sar</taxon>
        <taxon>Stramenopiles</taxon>
        <taxon>Oomycota</taxon>
        <taxon>Peronosporomycetes</taxon>
        <taxon>Peronosporales</taxon>
        <taxon>Peronosporaceae</taxon>
        <taxon>Phytophthora</taxon>
    </lineage>
</organism>
<evidence type="ECO:0000313" key="3">
    <source>
        <dbReference type="EMBL" id="GMF58836.1"/>
    </source>
</evidence>
<dbReference type="OrthoDB" id="123873at2759"/>
<feature type="domain" description="PiggyBac transposable element-derived protein" evidence="2">
    <location>
        <begin position="2"/>
        <end position="103"/>
    </location>
</feature>
<evidence type="ECO:0000259" key="2">
    <source>
        <dbReference type="Pfam" id="PF13843"/>
    </source>
</evidence>
<gene>
    <name evidence="3" type="ORF">Pfra01_002536700</name>
</gene>
<dbReference type="InterPro" id="IPR029526">
    <property type="entry name" value="PGBD"/>
</dbReference>
<name>A0A9W6Y815_9STRA</name>
<dbReference type="AlphaFoldDB" id="A0A9W6Y815"/>
<keyword evidence="4" id="KW-1185">Reference proteome</keyword>
<reference evidence="3" key="1">
    <citation type="submission" date="2023-04" db="EMBL/GenBank/DDBJ databases">
        <title>Phytophthora fragariaefolia NBRC 109709.</title>
        <authorList>
            <person name="Ichikawa N."/>
            <person name="Sato H."/>
            <person name="Tonouchi N."/>
        </authorList>
    </citation>
    <scope>NUCLEOTIDE SEQUENCE</scope>
    <source>
        <strain evidence="3">NBRC 109709</strain>
    </source>
</reference>
<comment type="caution">
    <text evidence="3">The sequence shown here is derived from an EMBL/GenBank/DDBJ whole genome shotgun (WGS) entry which is preliminary data.</text>
</comment>
<protein>
    <submittedName>
        <fullName evidence="3">Unnamed protein product</fullName>
    </submittedName>
</protein>
<proteinExistence type="predicted"/>
<evidence type="ECO:0000313" key="4">
    <source>
        <dbReference type="Proteomes" id="UP001165121"/>
    </source>
</evidence>
<dbReference type="Proteomes" id="UP001165121">
    <property type="component" value="Unassembled WGS sequence"/>
</dbReference>
<evidence type="ECO:0000256" key="1">
    <source>
        <dbReference type="SAM" id="MobiDB-lite"/>
    </source>
</evidence>